<gene>
    <name evidence="2" type="ORF">GCM10009760_25570</name>
</gene>
<dbReference type="RefSeq" id="WP_344464117.1">
    <property type="nucleotide sequence ID" value="NZ_BAAANT010000011.1"/>
</dbReference>
<dbReference type="EMBL" id="BAAANT010000011">
    <property type="protein sequence ID" value="GAA2141395.1"/>
    <property type="molecule type" value="Genomic_DNA"/>
</dbReference>
<name>A0ABN2ZFE3_9ACTN</name>
<evidence type="ECO:0000256" key="1">
    <source>
        <dbReference type="SAM" id="MobiDB-lite"/>
    </source>
</evidence>
<reference evidence="2 3" key="1">
    <citation type="journal article" date="2019" name="Int. J. Syst. Evol. Microbiol.">
        <title>The Global Catalogue of Microorganisms (GCM) 10K type strain sequencing project: providing services to taxonomists for standard genome sequencing and annotation.</title>
        <authorList>
            <consortium name="The Broad Institute Genomics Platform"/>
            <consortium name="The Broad Institute Genome Sequencing Center for Infectious Disease"/>
            <person name="Wu L."/>
            <person name="Ma J."/>
        </authorList>
    </citation>
    <scope>NUCLEOTIDE SEQUENCE [LARGE SCALE GENOMIC DNA]</scope>
    <source>
        <strain evidence="2 3">JCM 14560</strain>
    </source>
</reference>
<evidence type="ECO:0000313" key="2">
    <source>
        <dbReference type="EMBL" id="GAA2141395.1"/>
    </source>
</evidence>
<evidence type="ECO:0000313" key="3">
    <source>
        <dbReference type="Proteomes" id="UP001422759"/>
    </source>
</evidence>
<keyword evidence="3" id="KW-1185">Reference proteome</keyword>
<organism evidence="2 3">
    <name type="scientific">Kitasatospora kazusensis</name>
    <dbReference type="NCBI Taxonomy" id="407974"/>
    <lineage>
        <taxon>Bacteria</taxon>
        <taxon>Bacillati</taxon>
        <taxon>Actinomycetota</taxon>
        <taxon>Actinomycetes</taxon>
        <taxon>Kitasatosporales</taxon>
        <taxon>Streptomycetaceae</taxon>
        <taxon>Kitasatospora</taxon>
    </lineage>
</organism>
<feature type="compositionally biased region" description="Basic and acidic residues" evidence="1">
    <location>
        <begin position="1"/>
        <end position="12"/>
    </location>
</feature>
<feature type="region of interest" description="Disordered" evidence="1">
    <location>
        <begin position="1"/>
        <end position="26"/>
    </location>
</feature>
<proteinExistence type="predicted"/>
<dbReference type="Proteomes" id="UP001422759">
    <property type="component" value="Unassembled WGS sequence"/>
</dbReference>
<sequence length="52" mass="5997">MTYDDWKAEQRRQLAGSNPQEEYDSELSHRVSARLPVGWPPCTCANCARQED</sequence>
<evidence type="ECO:0008006" key="4">
    <source>
        <dbReference type="Google" id="ProtNLM"/>
    </source>
</evidence>
<accession>A0ABN2ZFE3</accession>
<comment type="caution">
    <text evidence="2">The sequence shown here is derived from an EMBL/GenBank/DDBJ whole genome shotgun (WGS) entry which is preliminary data.</text>
</comment>
<protein>
    <recommendedName>
        <fullName evidence="4">Transposase</fullName>
    </recommendedName>
</protein>